<evidence type="ECO:0000256" key="5">
    <source>
        <dbReference type="ARBA" id="ARBA00022801"/>
    </source>
</evidence>
<dbReference type="InterPro" id="IPR029058">
    <property type="entry name" value="AB_hydrolase_fold"/>
</dbReference>
<keyword evidence="6" id="KW-0119">Carbohydrate metabolism</keyword>
<name>A0A844B035_9RHOB</name>
<evidence type="ECO:0000313" key="10">
    <source>
        <dbReference type="Proteomes" id="UP000436694"/>
    </source>
</evidence>
<dbReference type="GO" id="GO:0045493">
    <property type="term" value="P:xylan catabolic process"/>
    <property type="evidence" value="ECO:0007669"/>
    <property type="project" value="UniProtKB-KW"/>
</dbReference>
<dbReference type="InterPro" id="IPR043595">
    <property type="entry name" value="FaeB/C/D"/>
</dbReference>
<evidence type="ECO:0000313" key="9">
    <source>
        <dbReference type="EMBL" id="MQY43914.1"/>
    </source>
</evidence>
<dbReference type="PANTHER" id="PTHR38050">
    <property type="match status" value="1"/>
</dbReference>
<sequence>MSTTVAHACGSDSDCMIGERSYRIRLPDNVPDGKLGAIVFSHGYKGTAKGVMNNPRFTALANELGVAIIATKSAKNDWSIPGAPSSETDPTVDELAYYDAVLADVSARFPIDSNRLMASGFSAGAMMVWNLACHRSSQFAGFAPIAGTFWQPAPTHCDAPPTSVIHMHGTSDKIVPLEGRKVLDTHQGSVPDVLAMYGQYGGFSQAEARKLGGLSCDIQSNEAADVLAFCAFEGGHSFQMEYLKSAWSLLEERGKL</sequence>
<keyword evidence="3" id="KW-0858">Xylan degradation</keyword>
<dbReference type="SUPFAM" id="SSF53474">
    <property type="entry name" value="alpha/beta-Hydrolases"/>
    <property type="match status" value="1"/>
</dbReference>
<dbReference type="GO" id="GO:0030600">
    <property type="term" value="F:feruloyl esterase activity"/>
    <property type="evidence" value="ECO:0007669"/>
    <property type="project" value="InterPro"/>
</dbReference>
<dbReference type="Gene3D" id="3.40.50.1820">
    <property type="entry name" value="alpha/beta hydrolase"/>
    <property type="match status" value="1"/>
</dbReference>
<reference evidence="9 10" key="1">
    <citation type="submission" date="2019-10" db="EMBL/GenBank/DDBJ databases">
        <title>Epibacterium sp. nov., isolated from seawater.</title>
        <authorList>
            <person name="Zhang X."/>
            <person name="Li N."/>
        </authorList>
    </citation>
    <scope>NUCLEOTIDE SEQUENCE [LARGE SCALE GENOMIC DNA]</scope>
    <source>
        <strain evidence="9 10">SM1969</strain>
    </source>
</reference>
<keyword evidence="4" id="KW-0732">Signal</keyword>
<dbReference type="GO" id="GO:0005576">
    <property type="term" value="C:extracellular region"/>
    <property type="evidence" value="ECO:0007669"/>
    <property type="project" value="UniProtKB-SubCell"/>
</dbReference>
<evidence type="ECO:0000256" key="2">
    <source>
        <dbReference type="ARBA" id="ARBA00022525"/>
    </source>
</evidence>
<evidence type="ECO:0000256" key="4">
    <source>
        <dbReference type="ARBA" id="ARBA00022729"/>
    </source>
</evidence>
<dbReference type="PANTHER" id="PTHR38050:SF2">
    <property type="entry name" value="FERULOYL ESTERASE C-RELATED"/>
    <property type="match status" value="1"/>
</dbReference>
<evidence type="ECO:0000256" key="3">
    <source>
        <dbReference type="ARBA" id="ARBA00022651"/>
    </source>
</evidence>
<gene>
    <name evidence="9" type="ORF">GG681_14805</name>
</gene>
<accession>A0A844B035</accession>
<dbReference type="Proteomes" id="UP000436694">
    <property type="component" value="Unassembled WGS sequence"/>
</dbReference>
<keyword evidence="2" id="KW-0964">Secreted</keyword>
<dbReference type="AlphaFoldDB" id="A0A844B035"/>
<keyword evidence="10" id="KW-1185">Reference proteome</keyword>
<evidence type="ECO:0000259" key="8">
    <source>
        <dbReference type="Pfam" id="PF02230"/>
    </source>
</evidence>
<dbReference type="EMBL" id="WIXK01000009">
    <property type="protein sequence ID" value="MQY43914.1"/>
    <property type="molecule type" value="Genomic_DNA"/>
</dbReference>
<keyword evidence="7" id="KW-0624">Polysaccharide degradation</keyword>
<dbReference type="Pfam" id="PF02230">
    <property type="entry name" value="Abhydrolase_2"/>
    <property type="match status" value="1"/>
</dbReference>
<proteinExistence type="predicted"/>
<comment type="subcellular location">
    <subcellularLocation>
        <location evidence="1">Secreted</location>
    </subcellularLocation>
</comment>
<evidence type="ECO:0000256" key="7">
    <source>
        <dbReference type="ARBA" id="ARBA00023326"/>
    </source>
</evidence>
<feature type="domain" description="Phospholipase/carboxylesterase/thioesterase" evidence="8">
    <location>
        <begin position="107"/>
        <end position="181"/>
    </location>
</feature>
<evidence type="ECO:0000256" key="6">
    <source>
        <dbReference type="ARBA" id="ARBA00023277"/>
    </source>
</evidence>
<dbReference type="InterPro" id="IPR003140">
    <property type="entry name" value="PLipase/COase/thioEstase"/>
</dbReference>
<organism evidence="9 10">
    <name type="scientific">Tritonibacter aquimaris</name>
    <dbReference type="NCBI Taxonomy" id="2663379"/>
    <lineage>
        <taxon>Bacteria</taxon>
        <taxon>Pseudomonadati</taxon>
        <taxon>Pseudomonadota</taxon>
        <taxon>Alphaproteobacteria</taxon>
        <taxon>Rhodobacterales</taxon>
        <taxon>Paracoccaceae</taxon>
        <taxon>Tritonibacter</taxon>
    </lineage>
</organism>
<keyword evidence="5" id="KW-0378">Hydrolase</keyword>
<comment type="caution">
    <text evidence="9">The sequence shown here is derived from an EMBL/GenBank/DDBJ whole genome shotgun (WGS) entry which is preliminary data.</text>
</comment>
<evidence type="ECO:0000256" key="1">
    <source>
        <dbReference type="ARBA" id="ARBA00004613"/>
    </source>
</evidence>
<protein>
    <submittedName>
        <fullName evidence="9">Polyhydroxybutyrate depolymerase</fullName>
    </submittedName>
</protein>